<dbReference type="Proteomes" id="UP000226525">
    <property type="component" value="Unassembled WGS sequence"/>
</dbReference>
<gene>
    <name evidence="1" type="ORF">CMN54_05975</name>
</gene>
<evidence type="ECO:0000313" key="2">
    <source>
        <dbReference type="Proteomes" id="UP000226525"/>
    </source>
</evidence>
<accession>A0A2D6YIN3</accession>
<evidence type="ECO:0000313" key="1">
    <source>
        <dbReference type="EMBL" id="MAH62982.1"/>
    </source>
</evidence>
<organism evidence="1 2">
    <name type="scientific">SAR324 cluster bacterium</name>
    <dbReference type="NCBI Taxonomy" id="2024889"/>
    <lineage>
        <taxon>Bacteria</taxon>
        <taxon>Deltaproteobacteria</taxon>
        <taxon>SAR324 cluster</taxon>
    </lineage>
</organism>
<dbReference type="AlphaFoldDB" id="A0A2D6YIN3"/>
<proteinExistence type="predicted"/>
<name>A0A2D6YIN3_9DELT</name>
<evidence type="ECO:0008006" key="3">
    <source>
        <dbReference type="Google" id="ProtNLM"/>
    </source>
</evidence>
<dbReference type="EMBL" id="NZEX01000066">
    <property type="protein sequence ID" value="MAH62982.1"/>
    <property type="molecule type" value="Genomic_DNA"/>
</dbReference>
<reference evidence="2" key="1">
    <citation type="submission" date="2017-09" db="EMBL/GenBank/DDBJ databases">
        <title>The Reconstruction of 2,631 Draft Metagenome-Assembled Genomes from the Global Oceans.</title>
        <authorList>
            <person name="Tully B.J."/>
            <person name="Graham E.D."/>
            <person name="Heidelberg J.F."/>
        </authorList>
    </citation>
    <scope>NUCLEOTIDE SEQUENCE [LARGE SCALE GENOMIC DNA]</scope>
</reference>
<protein>
    <recommendedName>
        <fullName evidence="3">Tetratricopeptide repeat protein</fullName>
    </recommendedName>
</protein>
<sequence length="409" mass="46854">MFRDIFIQEIYRIPNFDYLDEVSETQREYTALVAAEVEIFSVRDEEEIRGNTRINLRPRNVMIQEPGQEIAVPRQAFEFEEIPFSERAMHRTLDLEIRFSFLNAGSRQELYQGNEKISFQQSYIGEAEILAMPPADREMVRLGRLLVQRMLDRLNPVQKNRTLELEVGTSPLPWSGDTVDLGHPGILQANRYAVSGDYDRALKGWSYVVFEPVSFSESERFTFGSELYTRLRQARLPQNTLKTLLRLYGKSYSLEEIDPVMITLLERQDFQRYSAIIKFYARTSQPQDGQNLAAAHFNLGSMYRLQQRWSLAAYHFAQANAYQPGIKYAQAWTDMQIAAGSYNPLDSLVENTIEAAGTTSPPEDALVQPRAASAIIQPVSQPAEMEPTRIEPVELPFLSEDPEFGLEVN</sequence>
<comment type="caution">
    <text evidence="1">The sequence shown here is derived from an EMBL/GenBank/DDBJ whole genome shotgun (WGS) entry which is preliminary data.</text>
</comment>